<organism evidence="1">
    <name type="scientific">Solanum lycopersicum</name>
    <name type="common">Tomato</name>
    <name type="synonym">Lycopersicon esculentum</name>
    <dbReference type="NCBI Taxonomy" id="4081"/>
    <lineage>
        <taxon>Eukaryota</taxon>
        <taxon>Viridiplantae</taxon>
        <taxon>Streptophyta</taxon>
        <taxon>Embryophyta</taxon>
        <taxon>Tracheophyta</taxon>
        <taxon>Spermatophyta</taxon>
        <taxon>Magnoliopsida</taxon>
        <taxon>eudicotyledons</taxon>
        <taxon>Gunneridae</taxon>
        <taxon>Pentapetalae</taxon>
        <taxon>asterids</taxon>
        <taxon>lamiids</taxon>
        <taxon>Solanales</taxon>
        <taxon>Solanaceae</taxon>
        <taxon>Solanoideae</taxon>
        <taxon>Solaneae</taxon>
        <taxon>Solanum</taxon>
        <taxon>Solanum subgen. Lycopersicon</taxon>
    </lineage>
</organism>
<protein>
    <submittedName>
        <fullName evidence="1">Uncharacterized protein</fullName>
    </submittedName>
</protein>
<name>A0A3Q7HN67_SOLLC</name>
<dbReference type="Proteomes" id="UP000004994">
    <property type="component" value="Chromosome 8"/>
</dbReference>
<dbReference type="AlphaFoldDB" id="A0A3Q7HN67"/>
<reference evidence="1" key="1">
    <citation type="journal article" date="2012" name="Nature">
        <title>The tomato genome sequence provides insights into fleshy fruit evolution.</title>
        <authorList>
            <consortium name="Tomato Genome Consortium"/>
        </authorList>
    </citation>
    <scope>NUCLEOTIDE SEQUENCE [LARGE SCALE GENOMIC DNA]</scope>
    <source>
        <strain evidence="1">cv. Heinz 1706</strain>
    </source>
</reference>
<keyword evidence="2" id="KW-1185">Reference proteome</keyword>
<proteinExistence type="predicted"/>
<evidence type="ECO:0000313" key="2">
    <source>
        <dbReference type="Proteomes" id="UP000004994"/>
    </source>
</evidence>
<dbReference type="PANTHER" id="PTHR11439:SF461">
    <property type="entry name" value="OS10G0432200 PROTEIN"/>
    <property type="match status" value="1"/>
</dbReference>
<dbReference type="STRING" id="4081.A0A3Q7HN67"/>
<accession>A0A3Q7HN67</accession>
<evidence type="ECO:0000313" key="1">
    <source>
        <dbReference type="EnsemblPlants" id="Solyc08g029342.1.1"/>
    </source>
</evidence>
<dbReference type="Gramene" id="Solyc08g029342.1.1">
    <property type="protein sequence ID" value="Solyc08g029342.1.1"/>
    <property type="gene ID" value="Solyc08g029342.1"/>
</dbReference>
<sequence length="141" mass="15973">MIITSDDNPCISEVKEFLGIEVLTFNNEISLSQVTYATVLLSTAGIISQSNGTLFSKATHYLTLVGSLIYLTFTLSDIAYVVHIVSQFMVAPCSTHYFVVLRIVRYVIIKSYADVDWGRDPFDRHSTTSYYIFLGYSLIFW</sequence>
<reference evidence="1" key="2">
    <citation type="submission" date="2019-01" db="UniProtKB">
        <authorList>
            <consortium name="EnsemblPlants"/>
        </authorList>
    </citation>
    <scope>IDENTIFICATION</scope>
    <source>
        <strain evidence="1">cv. Heinz 1706</strain>
    </source>
</reference>
<dbReference type="InParanoid" id="A0A3Q7HN67"/>
<dbReference type="EnsemblPlants" id="Solyc08g029342.1.1">
    <property type="protein sequence ID" value="Solyc08g029342.1.1"/>
    <property type="gene ID" value="Solyc08g029342.1"/>
</dbReference>
<dbReference type="PANTHER" id="PTHR11439">
    <property type="entry name" value="GAG-POL-RELATED RETROTRANSPOSON"/>
    <property type="match status" value="1"/>
</dbReference>